<dbReference type="AlphaFoldDB" id="A0A151RBP9"/>
<keyword evidence="1" id="KW-0812">Transmembrane</keyword>
<dbReference type="EMBL" id="KQ483879">
    <property type="protein sequence ID" value="KYP39825.1"/>
    <property type="molecule type" value="Genomic_DNA"/>
</dbReference>
<evidence type="ECO:0000313" key="2">
    <source>
        <dbReference type="EMBL" id="KYP39825.1"/>
    </source>
</evidence>
<keyword evidence="1" id="KW-0472">Membrane</keyword>
<sequence length="50" mass="5822">QISAEESDAKELVLTLDHSNFHHTVSKHDVVEFYAPWCVSILSFFFVYFS</sequence>
<reference evidence="2" key="1">
    <citation type="journal article" date="2012" name="Nat. Biotechnol.">
        <title>Draft genome sequence of pigeonpea (Cajanus cajan), an orphan legume crop of resource-poor farmers.</title>
        <authorList>
            <person name="Varshney R.K."/>
            <person name="Chen W."/>
            <person name="Li Y."/>
            <person name="Bharti A.K."/>
            <person name="Saxena R.K."/>
            <person name="Schlueter J.A."/>
            <person name="Donoghue M.T."/>
            <person name="Azam S."/>
            <person name="Fan G."/>
            <person name="Whaley A.M."/>
            <person name="Farmer A.D."/>
            <person name="Sheridan J."/>
            <person name="Iwata A."/>
            <person name="Tuteja R."/>
            <person name="Penmetsa R.V."/>
            <person name="Wu W."/>
            <person name="Upadhyaya H.D."/>
            <person name="Yang S.P."/>
            <person name="Shah T."/>
            <person name="Saxena K.B."/>
            <person name="Michael T."/>
            <person name="McCombie W.R."/>
            <person name="Yang B."/>
            <person name="Zhang G."/>
            <person name="Yang H."/>
            <person name="Wang J."/>
            <person name="Spillane C."/>
            <person name="Cook D.R."/>
            <person name="May G.D."/>
            <person name="Xu X."/>
            <person name="Jackson S.A."/>
        </authorList>
    </citation>
    <scope>NUCLEOTIDE SEQUENCE [LARGE SCALE GENOMIC DNA]</scope>
</reference>
<accession>A0A151RBP9</accession>
<keyword evidence="1" id="KW-1133">Transmembrane helix</keyword>
<feature type="non-terminal residue" evidence="2">
    <location>
        <position position="1"/>
    </location>
</feature>
<keyword evidence="3" id="KW-1185">Reference proteome</keyword>
<dbReference type="SUPFAM" id="SSF52833">
    <property type="entry name" value="Thioredoxin-like"/>
    <property type="match status" value="1"/>
</dbReference>
<dbReference type="GO" id="GO:0003756">
    <property type="term" value="F:protein disulfide isomerase activity"/>
    <property type="evidence" value="ECO:0007669"/>
    <property type="project" value="UniProtKB-EC"/>
</dbReference>
<feature type="transmembrane region" description="Helical" evidence="1">
    <location>
        <begin position="33"/>
        <end position="49"/>
    </location>
</feature>
<evidence type="ECO:0000313" key="3">
    <source>
        <dbReference type="Proteomes" id="UP000075243"/>
    </source>
</evidence>
<dbReference type="Gene3D" id="3.40.30.10">
    <property type="entry name" value="Glutaredoxin"/>
    <property type="match status" value="1"/>
</dbReference>
<name>A0A151RBP9_CAJCA</name>
<proteinExistence type="predicted"/>
<dbReference type="Gramene" id="C.cajan_39029.t">
    <property type="protein sequence ID" value="C.cajan_39029.t.cds1"/>
    <property type="gene ID" value="C.cajan_39029"/>
</dbReference>
<keyword evidence="2" id="KW-0413">Isomerase</keyword>
<organism evidence="2 3">
    <name type="scientific">Cajanus cajan</name>
    <name type="common">Pigeon pea</name>
    <name type="synonym">Cajanus indicus</name>
    <dbReference type="NCBI Taxonomy" id="3821"/>
    <lineage>
        <taxon>Eukaryota</taxon>
        <taxon>Viridiplantae</taxon>
        <taxon>Streptophyta</taxon>
        <taxon>Embryophyta</taxon>
        <taxon>Tracheophyta</taxon>
        <taxon>Spermatophyta</taxon>
        <taxon>Magnoliopsida</taxon>
        <taxon>eudicotyledons</taxon>
        <taxon>Gunneridae</taxon>
        <taxon>Pentapetalae</taxon>
        <taxon>rosids</taxon>
        <taxon>fabids</taxon>
        <taxon>Fabales</taxon>
        <taxon>Fabaceae</taxon>
        <taxon>Papilionoideae</taxon>
        <taxon>50 kb inversion clade</taxon>
        <taxon>NPAAA clade</taxon>
        <taxon>indigoferoid/millettioid clade</taxon>
        <taxon>Phaseoleae</taxon>
        <taxon>Cajanus</taxon>
    </lineage>
</organism>
<dbReference type="InterPro" id="IPR036249">
    <property type="entry name" value="Thioredoxin-like_sf"/>
</dbReference>
<evidence type="ECO:0000256" key="1">
    <source>
        <dbReference type="SAM" id="Phobius"/>
    </source>
</evidence>
<dbReference type="EC" id="5.3.4.1" evidence="2"/>
<protein>
    <submittedName>
        <fullName evidence="2">Protein disulfide-isomerase</fullName>
        <ecNumber evidence="2">5.3.4.1</ecNumber>
    </submittedName>
</protein>
<dbReference type="STRING" id="3821.A0A151RBP9"/>
<gene>
    <name evidence="2" type="ORF">KK1_038862</name>
</gene>
<dbReference type="Proteomes" id="UP000075243">
    <property type="component" value="Unassembled WGS sequence"/>
</dbReference>